<dbReference type="InterPro" id="IPR035684">
    <property type="entry name" value="ArgRS_core"/>
</dbReference>
<dbReference type="AlphaFoldDB" id="M3DJC7"/>
<feature type="domain" description="Arginyl tRNA synthetase N-terminal" evidence="14">
    <location>
        <begin position="9"/>
        <end position="88"/>
    </location>
</feature>
<dbReference type="SUPFAM" id="SSF47323">
    <property type="entry name" value="Anticodon-binding domain of a subclass of class I aminoacyl-tRNA synthetases"/>
    <property type="match status" value="1"/>
</dbReference>
<dbReference type="PANTHER" id="PTHR11956:SF5">
    <property type="entry name" value="ARGININE--TRNA LIGASE, CYTOPLASMIC"/>
    <property type="match status" value="1"/>
</dbReference>
<comment type="subunit">
    <text evidence="3 11">Monomer.</text>
</comment>
<evidence type="ECO:0000313" key="15">
    <source>
        <dbReference type="EMBL" id="EMF56932.1"/>
    </source>
</evidence>
<feature type="domain" description="DALR anticodon binding" evidence="13">
    <location>
        <begin position="472"/>
        <end position="587"/>
    </location>
</feature>
<evidence type="ECO:0000259" key="14">
    <source>
        <dbReference type="SMART" id="SM01016"/>
    </source>
</evidence>
<keyword evidence="9 11" id="KW-0030">Aminoacyl-tRNA synthetase</keyword>
<dbReference type="FunFam" id="1.10.730.10:FF:000008">
    <property type="entry name" value="Arginine--tRNA ligase"/>
    <property type="match status" value="1"/>
</dbReference>
<reference evidence="16" key="1">
    <citation type="journal article" date="2013" name="Genome Announc.">
        <title>Draft Genome Sequence of Streptomyces bottropensis ATCC 25435, a Bottromycin-Producing Actinomycete.</title>
        <authorList>
            <person name="Zhang H."/>
            <person name="Zhou W."/>
            <person name="Zhuang Y."/>
            <person name="Liang X."/>
            <person name="Liu T."/>
        </authorList>
    </citation>
    <scope>NUCLEOTIDE SEQUENCE [LARGE SCALE GENOMIC DNA]</scope>
    <source>
        <strain evidence="16">ATCC 25435</strain>
    </source>
</reference>
<comment type="subcellular location">
    <subcellularLocation>
        <location evidence="1 11">Cytoplasm</location>
    </subcellularLocation>
</comment>
<dbReference type="SUPFAM" id="SSF55190">
    <property type="entry name" value="Arginyl-tRNA synthetase (ArgRS), N-terminal 'additional' domain"/>
    <property type="match status" value="1"/>
</dbReference>
<keyword evidence="5 11" id="KW-0436">Ligase</keyword>
<dbReference type="InterPro" id="IPR036695">
    <property type="entry name" value="Arg-tRNA-synth_N_sf"/>
</dbReference>
<dbReference type="PRINTS" id="PR01038">
    <property type="entry name" value="TRNASYNTHARG"/>
</dbReference>
<evidence type="ECO:0000313" key="16">
    <source>
        <dbReference type="Proteomes" id="UP000030760"/>
    </source>
</evidence>
<dbReference type="InterPro" id="IPR001412">
    <property type="entry name" value="aa-tRNA-synth_I_CS"/>
</dbReference>
<dbReference type="Pfam" id="PF05746">
    <property type="entry name" value="DALR_1"/>
    <property type="match status" value="1"/>
</dbReference>
<dbReference type="InterPro" id="IPR014729">
    <property type="entry name" value="Rossmann-like_a/b/a_fold"/>
</dbReference>
<evidence type="ECO:0000256" key="10">
    <source>
        <dbReference type="ARBA" id="ARBA00049339"/>
    </source>
</evidence>
<evidence type="ECO:0000256" key="12">
    <source>
        <dbReference type="RuleBase" id="RU363038"/>
    </source>
</evidence>
<dbReference type="GO" id="GO:0005524">
    <property type="term" value="F:ATP binding"/>
    <property type="evidence" value="ECO:0007669"/>
    <property type="project" value="UniProtKB-UniRule"/>
</dbReference>
<dbReference type="PROSITE" id="PS00178">
    <property type="entry name" value="AA_TRNA_LIGASE_I"/>
    <property type="match status" value="1"/>
</dbReference>
<dbReference type="GO" id="GO:0004814">
    <property type="term" value="F:arginine-tRNA ligase activity"/>
    <property type="evidence" value="ECO:0007669"/>
    <property type="project" value="UniProtKB-UniRule"/>
</dbReference>
<dbReference type="InterPro" id="IPR009080">
    <property type="entry name" value="tRNAsynth_Ia_anticodon-bd"/>
</dbReference>
<dbReference type="EMBL" id="KB405059">
    <property type="protein sequence ID" value="EMF56932.1"/>
    <property type="molecule type" value="Genomic_DNA"/>
</dbReference>
<keyword evidence="8 11" id="KW-0648">Protein biosynthesis</keyword>
<evidence type="ECO:0000256" key="4">
    <source>
        <dbReference type="ARBA" id="ARBA00022490"/>
    </source>
</evidence>
<keyword evidence="4 11" id="KW-0963">Cytoplasm</keyword>
<dbReference type="HAMAP" id="MF_00123">
    <property type="entry name" value="Arg_tRNA_synth"/>
    <property type="match status" value="1"/>
</dbReference>
<gene>
    <name evidence="11" type="primary">argS</name>
    <name evidence="15" type="ORF">SBD_1763</name>
</gene>
<evidence type="ECO:0000256" key="3">
    <source>
        <dbReference type="ARBA" id="ARBA00011245"/>
    </source>
</evidence>
<dbReference type="NCBIfam" id="TIGR00456">
    <property type="entry name" value="argS"/>
    <property type="match status" value="1"/>
</dbReference>
<accession>M3DJC7</accession>
<dbReference type="RefSeq" id="WP_005476518.1">
    <property type="nucleotide sequence ID" value="NZ_KB405059.1"/>
</dbReference>
<feature type="short sequence motif" description="'HIGH' region" evidence="11">
    <location>
        <begin position="124"/>
        <end position="134"/>
    </location>
</feature>
<name>M3DJC7_9ACTN</name>
<keyword evidence="6 11" id="KW-0547">Nucleotide-binding</keyword>
<dbReference type="InterPro" id="IPR008909">
    <property type="entry name" value="DALR_anticod-bd"/>
</dbReference>
<dbReference type="SMART" id="SM01016">
    <property type="entry name" value="Arg_tRNA_synt_N"/>
    <property type="match status" value="1"/>
</dbReference>
<dbReference type="Proteomes" id="UP000030760">
    <property type="component" value="Unassembled WGS sequence"/>
</dbReference>
<dbReference type="GO" id="GO:0005737">
    <property type="term" value="C:cytoplasm"/>
    <property type="evidence" value="ECO:0007669"/>
    <property type="project" value="UniProtKB-SubCell"/>
</dbReference>
<comment type="similarity">
    <text evidence="2 11 12">Belongs to the class-I aminoacyl-tRNA synthetase family.</text>
</comment>
<evidence type="ECO:0000256" key="11">
    <source>
        <dbReference type="HAMAP-Rule" id="MF_00123"/>
    </source>
</evidence>
<dbReference type="CDD" id="cd00671">
    <property type="entry name" value="ArgRS_core"/>
    <property type="match status" value="1"/>
</dbReference>
<dbReference type="Gene3D" id="3.30.1360.70">
    <property type="entry name" value="Arginyl tRNA synthetase N-terminal domain"/>
    <property type="match status" value="1"/>
</dbReference>
<dbReference type="Gene3D" id="1.10.730.10">
    <property type="entry name" value="Isoleucyl-tRNA Synthetase, Domain 1"/>
    <property type="match status" value="1"/>
</dbReference>
<evidence type="ECO:0000256" key="2">
    <source>
        <dbReference type="ARBA" id="ARBA00005594"/>
    </source>
</evidence>
<dbReference type="FunFam" id="3.40.50.620:FF:000030">
    <property type="entry name" value="Arginine--tRNA ligase"/>
    <property type="match status" value="1"/>
</dbReference>
<evidence type="ECO:0000256" key="6">
    <source>
        <dbReference type="ARBA" id="ARBA00022741"/>
    </source>
</evidence>
<organism evidence="15 16">
    <name type="scientific">Streptomyces bottropensis ATCC 25435</name>
    <dbReference type="NCBI Taxonomy" id="1054862"/>
    <lineage>
        <taxon>Bacteria</taxon>
        <taxon>Bacillati</taxon>
        <taxon>Actinomycetota</taxon>
        <taxon>Actinomycetes</taxon>
        <taxon>Kitasatosporales</taxon>
        <taxon>Streptomycetaceae</taxon>
        <taxon>Streptomyces</taxon>
    </lineage>
</organism>
<dbReference type="GO" id="GO:0006420">
    <property type="term" value="P:arginyl-tRNA aminoacylation"/>
    <property type="evidence" value="ECO:0007669"/>
    <property type="project" value="UniProtKB-UniRule"/>
</dbReference>
<dbReference type="PANTHER" id="PTHR11956">
    <property type="entry name" value="ARGINYL-TRNA SYNTHETASE"/>
    <property type="match status" value="1"/>
</dbReference>
<dbReference type="GeneID" id="96264817"/>
<dbReference type="Pfam" id="PF00750">
    <property type="entry name" value="tRNA-synt_1d"/>
    <property type="match status" value="1"/>
</dbReference>
<dbReference type="InterPro" id="IPR001278">
    <property type="entry name" value="Arg-tRNA-ligase"/>
</dbReference>
<dbReference type="Gene3D" id="3.40.50.620">
    <property type="entry name" value="HUPs"/>
    <property type="match status" value="1"/>
</dbReference>
<dbReference type="CDD" id="cd07956">
    <property type="entry name" value="Anticodon_Ia_Arg"/>
    <property type="match status" value="1"/>
</dbReference>
<dbReference type="InterPro" id="IPR005148">
    <property type="entry name" value="Arg-tRNA-synth_N"/>
</dbReference>
<protein>
    <recommendedName>
        <fullName evidence="11">Arginine--tRNA ligase</fullName>
        <ecNumber evidence="11">6.1.1.19</ecNumber>
    </recommendedName>
    <alternativeName>
        <fullName evidence="11">Arginyl-tRNA synthetase</fullName>
        <shortName evidence="11">ArgRS</shortName>
    </alternativeName>
</protein>
<evidence type="ECO:0000259" key="13">
    <source>
        <dbReference type="SMART" id="SM00836"/>
    </source>
</evidence>
<evidence type="ECO:0000256" key="5">
    <source>
        <dbReference type="ARBA" id="ARBA00022598"/>
    </source>
</evidence>
<evidence type="ECO:0000256" key="8">
    <source>
        <dbReference type="ARBA" id="ARBA00022917"/>
    </source>
</evidence>
<proteinExistence type="inferred from homology"/>
<comment type="catalytic activity">
    <reaction evidence="10 11">
        <text>tRNA(Arg) + L-arginine + ATP = L-arginyl-tRNA(Arg) + AMP + diphosphate</text>
        <dbReference type="Rhea" id="RHEA:20301"/>
        <dbReference type="Rhea" id="RHEA-COMP:9658"/>
        <dbReference type="Rhea" id="RHEA-COMP:9673"/>
        <dbReference type="ChEBI" id="CHEBI:30616"/>
        <dbReference type="ChEBI" id="CHEBI:32682"/>
        <dbReference type="ChEBI" id="CHEBI:33019"/>
        <dbReference type="ChEBI" id="CHEBI:78442"/>
        <dbReference type="ChEBI" id="CHEBI:78513"/>
        <dbReference type="ChEBI" id="CHEBI:456215"/>
        <dbReference type="EC" id="6.1.1.19"/>
    </reaction>
</comment>
<evidence type="ECO:0000256" key="1">
    <source>
        <dbReference type="ARBA" id="ARBA00004496"/>
    </source>
</evidence>
<dbReference type="SMART" id="SM00836">
    <property type="entry name" value="DALR_1"/>
    <property type="match status" value="1"/>
</dbReference>
<evidence type="ECO:0000256" key="9">
    <source>
        <dbReference type="ARBA" id="ARBA00023146"/>
    </source>
</evidence>
<dbReference type="EC" id="6.1.1.19" evidence="11"/>
<evidence type="ECO:0000256" key="7">
    <source>
        <dbReference type="ARBA" id="ARBA00022840"/>
    </source>
</evidence>
<dbReference type="Pfam" id="PF03485">
    <property type="entry name" value="Arg_tRNA_synt_N"/>
    <property type="match status" value="1"/>
</dbReference>
<keyword evidence="7 11" id="KW-0067">ATP-binding</keyword>
<dbReference type="SUPFAM" id="SSF52374">
    <property type="entry name" value="Nucleotidylyl transferase"/>
    <property type="match status" value="1"/>
</dbReference>
<sequence>MASVTSLTASVHQRLATALSATLPTADADPLLRRSDRADYQANGILALAKKAKANPRELAAQVVARVESGELIGEIEVSGPGFLNITLTDRAITANLAERYADARLGVPLAAHPGTTVIDYAQPNVAKEMHVGHLRSAVIGDAVVQILEFTGENVVRRHHIGDWGTQFGMLIQYLDEHPHELDHKDTQVSGEEAMSNLDRLYKAARKLFDSDEEFKTRARRRVVDLQAGDPHTLATWQKFVDESKIYFFSVFEKLDMEVRDADIVGESGYNDMLDETCRLLEESGVAERSEGALCVFFDDILGPDGNRVPLIVKKSDGGYGYAATDLSAIRDRVFHLKANSLLYVVDARQSLHFKMVFETARRAGWLNDDDVKAFQLAFGTVLGKDGKPFKTREGETIRLVDLLDEAIDRATAVVREKAEKVGLTEEEIVENGRYVGIGAVKYADLSTSAVRDYKFDLDQMVSLNGDTSVYLQYAYARIQSILRKAGKAGPAAHPELELAPAERALGLHLDQFGEAVAEVAESYEPHKLAAYLFKLATLLTSFYDQCPVLKADTPAQVENRLFLVDLTARTLHRGMALLGIRTPDKL</sequence>